<evidence type="ECO:0000313" key="1">
    <source>
        <dbReference type="EMBL" id="GGS64321.1"/>
    </source>
</evidence>
<keyword evidence="2" id="KW-1185">Reference proteome</keyword>
<dbReference type="EMBL" id="BMTX01000018">
    <property type="protein sequence ID" value="GGS64321.1"/>
    <property type="molecule type" value="Genomic_DNA"/>
</dbReference>
<sequence>MGASRGALGRTARDELRAVREPFGGREAVLRGGAGFVHVALLRVPEGAAWPELDLSADPDRAKALQQVIPLLPFGYATKSVDQVSSGDGKGGTECQWRLRDCCAHRSTGG</sequence>
<name>A0ABQ2TEG1_STREZ</name>
<gene>
    <name evidence="1" type="ORF">GCM10010285_49630</name>
</gene>
<comment type="caution">
    <text evidence="1">The sequence shown here is derived from an EMBL/GenBank/DDBJ whole genome shotgun (WGS) entry which is preliminary data.</text>
</comment>
<proteinExistence type="predicted"/>
<evidence type="ECO:0000313" key="2">
    <source>
        <dbReference type="Proteomes" id="UP000597853"/>
    </source>
</evidence>
<dbReference type="Proteomes" id="UP000597853">
    <property type="component" value="Unassembled WGS sequence"/>
</dbReference>
<protein>
    <submittedName>
        <fullName evidence="1">Uncharacterized protein</fullName>
    </submittedName>
</protein>
<organism evidence="1 2">
    <name type="scientific">Streptomyces pseudogriseolus</name>
    <name type="common">Streptomyces gancidicus</name>
    <name type="synonym">Streptomyces rubiginosus</name>
    <dbReference type="NCBI Taxonomy" id="36817"/>
    <lineage>
        <taxon>Bacteria</taxon>
        <taxon>Bacillati</taxon>
        <taxon>Actinomycetota</taxon>
        <taxon>Actinomycetes</taxon>
        <taxon>Kitasatosporales</taxon>
        <taxon>Streptomycetaceae</taxon>
        <taxon>Streptomyces</taxon>
        <taxon>Streptomyces pseudogriseolus group</taxon>
    </lineage>
</organism>
<reference evidence="2" key="1">
    <citation type="journal article" date="2019" name="Int. J. Syst. Evol. Microbiol.">
        <title>The Global Catalogue of Microorganisms (GCM) 10K type strain sequencing project: providing services to taxonomists for standard genome sequencing and annotation.</title>
        <authorList>
            <consortium name="The Broad Institute Genomics Platform"/>
            <consortium name="The Broad Institute Genome Sequencing Center for Infectious Disease"/>
            <person name="Wu L."/>
            <person name="Ma J."/>
        </authorList>
    </citation>
    <scope>NUCLEOTIDE SEQUENCE [LARGE SCALE GENOMIC DNA]</scope>
    <source>
        <strain evidence="2">JCM 4416</strain>
    </source>
</reference>
<accession>A0ABQ2TEG1</accession>